<accession>A0A2P8C954</accession>
<dbReference type="EMBL" id="PYGC01000009">
    <property type="protein sequence ID" value="PSK81496.1"/>
    <property type="molecule type" value="Genomic_DNA"/>
</dbReference>
<evidence type="ECO:0000313" key="5">
    <source>
        <dbReference type="Proteomes" id="UP000396862"/>
    </source>
</evidence>
<dbReference type="EMBL" id="BLAU01000001">
    <property type="protein sequence ID" value="GET21035.1"/>
    <property type="molecule type" value="Genomic_DNA"/>
</dbReference>
<feature type="chain" id="PRO_5015199136" evidence="1">
    <location>
        <begin position="23"/>
        <end position="1092"/>
    </location>
</feature>
<keyword evidence="1" id="KW-0732">Signal</keyword>
<name>A0A2P8C954_9BACT</name>
<dbReference type="InterPro" id="IPR002860">
    <property type="entry name" value="BNR_rpt"/>
</dbReference>
<dbReference type="Proteomes" id="UP000396862">
    <property type="component" value="Unassembled WGS sequence"/>
</dbReference>
<reference evidence="3 4" key="1">
    <citation type="submission" date="2018-03" db="EMBL/GenBank/DDBJ databases">
        <title>Genomic Encyclopedia of Archaeal and Bacterial Type Strains, Phase II (KMG-II): from individual species to whole genera.</title>
        <authorList>
            <person name="Goeker M."/>
        </authorList>
    </citation>
    <scope>NUCLEOTIDE SEQUENCE [LARGE SCALE GENOMIC DNA]</scope>
    <source>
        <strain evidence="3 4">DSM 27267</strain>
    </source>
</reference>
<evidence type="ECO:0000313" key="4">
    <source>
        <dbReference type="Proteomes" id="UP000240621"/>
    </source>
</evidence>
<dbReference type="Pfam" id="PF02012">
    <property type="entry name" value="BNR"/>
    <property type="match status" value="1"/>
</dbReference>
<organism evidence="3 4">
    <name type="scientific">Prolixibacter denitrificans</name>
    <dbReference type="NCBI Taxonomy" id="1541063"/>
    <lineage>
        <taxon>Bacteria</taxon>
        <taxon>Pseudomonadati</taxon>
        <taxon>Bacteroidota</taxon>
        <taxon>Bacteroidia</taxon>
        <taxon>Marinilabiliales</taxon>
        <taxon>Prolixibacteraceae</taxon>
        <taxon>Prolixibacter</taxon>
    </lineage>
</organism>
<dbReference type="AlphaFoldDB" id="A0A2P8C954"/>
<dbReference type="Gene3D" id="2.130.10.10">
    <property type="entry name" value="YVTN repeat-like/Quinoprotein amine dehydrogenase"/>
    <property type="match status" value="4"/>
</dbReference>
<comment type="caution">
    <text evidence="3">The sequence shown here is derived from an EMBL/GenBank/DDBJ whole genome shotgun (WGS) entry which is preliminary data.</text>
</comment>
<dbReference type="SUPFAM" id="SSF110296">
    <property type="entry name" value="Oligoxyloglucan reducing end-specific cellobiohydrolase"/>
    <property type="match status" value="1"/>
</dbReference>
<protein>
    <submittedName>
        <fullName evidence="3">Photosystem II stability/assembly factor-like uncharacterized protein</fullName>
    </submittedName>
</protein>
<dbReference type="InterPro" id="IPR052025">
    <property type="entry name" value="Xyloglucanase_GH74"/>
</dbReference>
<dbReference type="InterPro" id="IPR036278">
    <property type="entry name" value="Sialidase_sf"/>
</dbReference>
<dbReference type="InterPro" id="IPR015943">
    <property type="entry name" value="WD40/YVTN_repeat-like_dom_sf"/>
</dbReference>
<dbReference type="CDD" id="cd15482">
    <property type="entry name" value="Sialidase_non-viral"/>
    <property type="match status" value="2"/>
</dbReference>
<sequence>MKRIKISLLIASILLISGNLPAKNIKTESNQDSLKNLSLSGLSFRSIGPAITGGRVVALAVNPFNHSEYFVGAGHGSLWKTTNNGITFTPVFDHQKSYAIGAVTIDPTNPNTIWVGTGENNNQNNVIYGDGVYKSEDGGQSWKNMGLKNSYHIGGIVVDPKDPNTVYVAAYGSLRKANDERGIFKTTDGGKTWKKVLFISKYTGCYEIHMDPRHTNILYAVAHQRMRKLFTGVSGGPESGIYRSTDSGKTWTKMTEGLPTGDVGRIGIAISPVNPDVLFAIVEAKKGGGVYRSTDRGISWEKRSSYVSSYPFYFQKIYCDTKNVDRVYSMDVFMKVSIDGGKTWNNLGEAKKHVDNHVLWIDPSNNKHLIDGCDGGVYETYDEGKNWGFKSNIPIAEIYKVTTDNAKPFYNVYAGSQDNNSFGGPSRTINSSGITNRDWFFTTSGDGFQSQVDWKDPNIVYAESQNGGLVRYDKKTGEQLFIKPYDFADTAYRFDWDAALLISKFDHKRLYFGANKLFRTNDMGSTWDVISPDLTRGVPNEMQNLMDRSWSVDELVRKGSMGQISAIAESPIDENLLFTGSGDGLIYYTTDGGKNWNKSSTPGLPKYARISQIIGSHFDKNVAYAACENFLDGDFKPYLFKTTDGGKSWFLFNGNLPEKGSTYTIAEDDKDKSLLFVGTQFGVFFTNDGGHEWVQLKNGIPTECVKSLVLQRREHDLVVSTFGRGIYILDNYTPLRKLSPETLKKKAYIFPIKDAKMFVQANPLGFKGVGFQGASFYSAPNPPVGAVFTYYLKDDIKSLKEQRRDEEKAKQKKNEEVKFPTYDRLHEEKEEPTAYLLFTITDENGNVIRKIKTSPKKGVNRITWNFRYNPFTPVSIKPVDTSVPWYSPDVGYMVVPGKYKVSLSKFVDGKFTQLVPPQDFVCEPLNTTTLAADERLALDQFNKKVASLTRAISGADAYRKSLVNKIAYLEKAVIDGANVPDSIYNSILSIKQELDELNEELNGDRLKADYEGASPTSVKERVDLITGALWTTTAAPTTTFKQSYDAAASKFGDLLTKLKSIDSEIKSVESKLEKYGAPYTPGRFPEWNEGSK</sequence>
<keyword evidence="5" id="KW-1185">Reference proteome</keyword>
<evidence type="ECO:0000256" key="1">
    <source>
        <dbReference type="SAM" id="SignalP"/>
    </source>
</evidence>
<dbReference type="PANTHER" id="PTHR43739:SF5">
    <property type="entry name" value="EXO-ALPHA-SIALIDASE"/>
    <property type="match status" value="1"/>
</dbReference>
<dbReference type="OrthoDB" id="9757809at2"/>
<dbReference type="RefSeq" id="WP_106543174.1">
    <property type="nucleotide sequence ID" value="NZ_BLAU01000001.1"/>
</dbReference>
<dbReference type="PANTHER" id="PTHR43739">
    <property type="entry name" value="XYLOGLUCANASE (EUROFUNG)"/>
    <property type="match status" value="1"/>
</dbReference>
<gene>
    <name evidence="3" type="ORF">CLV93_109102</name>
    <name evidence="2" type="ORF">JCM18694_12810</name>
</gene>
<feature type="signal peptide" evidence="1">
    <location>
        <begin position="1"/>
        <end position="22"/>
    </location>
</feature>
<dbReference type="GO" id="GO:0010411">
    <property type="term" value="P:xyloglucan metabolic process"/>
    <property type="evidence" value="ECO:0007669"/>
    <property type="project" value="TreeGrafter"/>
</dbReference>
<reference evidence="2 5" key="2">
    <citation type="submission" date="2019-10" db="EMBL/GenBank/DDBJ databases">
        <title>Prolixibacter strains distinguished by the presence of nitrate reductase genes were adept at nitrate-dependent anaerobic corrosion of metallic iron and carbon steel.</title>
        <authorList>
            <person name="Iino T."/>
            <person name="Shono N."/>
            <person name="Ito K."/>
            <person name="Nakamura R."/>
            <person name="Sueoka K."/>
            <person name="Harayama S."/>
            <person name="Ohkuma M."/>
        </authorList>
    </citation>
    <scope>NUCLEOTIDE SEQUENCE [LARGE SCALE GENOMIC DNA]</scope>
    <source>
        <strain evidence="2 5">MIC1-1</strain>
    </source>
</reference>
<proteinExistence type="predicted"/>
<evidence type="ECO:0000313" key="2">
    <source>
        <dbReference type="EMBL" id="GET21035.1"/>
    </source>
</evidence>
<dbReference type="Proteomes" id="UP000240621">
    <property type="component" value="Unassembled WGS sequence"/>
</dbReference>
<dbReference type="SUPFAM" id="SSF50939">
    <property type="entry name" value="Sialidases"/>
    <property type="match status" value="1"/>
</dbReference>
<evidence type="ECO:0000313" key="3">
    <source>
        <dbReference type="EMBL" id="PSK81496.1"/>
    </source>
</evidence>